<dbReference type="NCBIfam" id="TIGR00278">
    <property type="entry name" value="membrane protein insertion efficiency factor YidD"/>
    <property type="match status" value="1"/>
</dbReference>
<proteinExistence type="inferred from homology"/>
<dbReference type="EMBL" id="JFKB01000020">
    <property type="protein sequence ID" value="OSQ44273.1"/>
    <property type="molecule type" value="Genomic_DNA"/>
</dbReference>
<protein>
    <recommendedName>
        <fullName evidence="1">Putative membrane protein insertion efficiency factor</fullName>
    </recommendedName>
</protein>
<dbReference type="PANTHER" id="PTHR33383">
    <property type="entry name" value="MEMBRANE PROTEIN INSERTION EFFICIENCY FACTOR-RELATED"/>
    <property type="match status" value="1"/>
</dbReference>
<dbReference type="Pfam" id="PF01809">
    <property type="entry name" value="YidD"/>
    <property type="match status" value="1"/>
</dbReference>
<dbReference type="HAMAP" id="MF_00386">
    <property type="entry name" value="UPF0161_YidD"/>
    <property type="match status" value="1"/>
</dbReference>
<dbReference type="RefSeq" id="WP_085620771.1">
    <property type="nucleotide sequence ID" value="NZ_CAXBPE010000024.1"/>
</dbReference>
<organism evidence="2 3">
    <name type="scientific">Thalassospira alkalitolerans</name>
    <dbReference type="NCBI Taxonomy" id="1293890"/>
    <lineage>
        <taxon>Bacteria</taxon>
        <taxon>Pseudomonadati</taxon>
        <taxon>Pseudomonadota</taxon>
        <taxon>Alphaproteobacteria</taxon>
        <taxon>Rhodospirillales</taxon>
        <taxon>Thalassospiraceae</taxon>
        <taxon>Thalassospira</taxon>
    </lineage>
</organism>
<keyword evidence="1" id="KW-1003">Cell membrane</keyword>
<sequence>MSNLPGSDVGLLARLLQFAVRGYQLFLSPYIGWSCRYQPTCSAYMMEALARHGAIKGGWMGFKRIMRCHPWGGHGYDPVPGCGCEQNKAPSEDHNPRITALSSCK</sequence>
<dbReference type="OrthoDB" id="9801753at2"/>
<dbReference type="GO" id="GO:0005886">
    <property type="term" value="C:plasma membrane"/>
    <property type="evidence" value="ECO:0007669"/>
    <property type="project" value="UniProtKB-SubCell"/>
</dbReference>
<dbReference type="Proteomes" id="UP000193396">
    <property type="component" value="Unassembled WGS sequence"/>
</dbReference>
<comment type="similarity">
    <text evidence="1">Belongs to the UPF0161 family.</text>
</comment>
<accession>A0A1Y2L751</accession>
<comment type="subcellular location">
    <subcellularLocation>
        <location evidence="1">Cell membrane</location>
        <topology evidence="1">Peripheral membrane protein</topology>
        <orientation evidence="1">Cytoplasmic side</orientation>
    </subcellularLocation>
</comment>
<name>A0A1Y2L751_9PROT</name>
<keyword evidence="3" id="KW-1185">Reference proteome</keyword>
<evidence type="ECO:0000313" key="2">
    <source>
        <dbReference type="EMBL" id="OSQ44273.1"/>
    </source>
</evidence>
<comment type="function">
    <text evidence="1">Could be involved in insertion of integral membrane proteins into the membrane.</text>
</comment>
<evidence type="ECO:0000256" key="1">
    <source>
        <dbReference type="HAMAP-Rule" id="MF_00386"/>
    </source>
</evidence>
<dbReference type="STRING" id="1293890.TALK_19160"/>
<dbReference type="AlphaFoldDB" id="A0A1Y2L751"/>
<dbReference type="PANTHER" id="PTHR33383:SF1">
    <property type="entry name" value="MEMBRANE PROTEIN INSERTION EFFICIENCY FACTOR-RELATED"/>
    <property type="match status" value="1"/>
</dbReference>
<gene>
    <name evidence="2" type="ORF">TALK_19160</name>
</gene>
<dbReference type="SMART" id="SM01234">
    <property type="entry name" value="Haemolytic"/>
    <property type="match status" value="1"/>
</dbReference>
<keyword evidence="1" id="KW-0472">Membrane</keyword>
<reference evidence="2 3" key="1">
    <citation type="submission" date="2014-03" db="EMBL/GenBank/DDBJ databases">
        <title>The draft genome sequence of Thalassospira alkalitolerans JCM 18968.</title>
        <authorList>
            <person name="Lai Q."/>
            <person name="Shao Z."/>
        </authorList>
    </citation>
    <scope>NUCLEOTIDE SEQUENCE [LARGE SCALE GENOMIC DNA]</scope>
    <source>
        <strain evidence="2 3">JCM 18968</strain>
    </source>
</reference>
<evidence type="ECO:0000313" key="3">
    <source>
        <dbReference type="Proteomes" id="UP000193396"/>
    </source>
</evidence>
<comment type="caution">
    <text evidence="2">The sequence shown here is derived from an EMBL/GenBank/DDBJ whole genome shotgun (WGS) entry which is preliminary data.</text>
</comment>
<dbReference type="InterPro" id="IPR002696">
    <property type="entry name" value="Membr_insert_effic_factor_YidD"/>
</dbReference>